<dbReference type="STRING" id="624147.SAMN04487970_106716"/>
<evidence type="ECO:0000313" key="2">
    <source>
        <dbReference type="Proteomes" id="UP000198601"/>
    </source>
</evidence>
<dbReference type="PANTHER" id="PTHR35795:SF1">
    <property type="entry name" value="BIS(5'-NUCLEOSYL)-TETRAPHOSPHATASE, SYMMETRICAL"/>
    <property type="match status" value="1"/>
</dbReference>
<dbReference type="Gene3D" id="1.10.3210.10">
    <property type="entry name" value="Hypothetical protein af1432"/>
    <property type="match status" value="1"/>
</dbReference>
<accession>A0A1G4TTN6</accession>
<gene>
    <name evidence="1" type="ORF">SAMN04487970_106716</name>
</gene>
<dbReference type="Proteomes" id="UP000198601">
    <property type="component" value="Unassembled WGS sequence"/>
</dbReference>
<evidence type="ECO:0000313" key="1">
    <source>
        <dbReference type="EMBL" id="SCW84786.1"/>
    </source>
</evidence>
<organism evidence="1 2">
    <name type="scientific">Paenibacillus tianmuensis</name>
    <dbReference type="NCBI Taxonomy" id="624147"/>
    <lineage>
        <taxon>Bacteria</taxon>
        <taxon>Bacillati</taxon>
        <taxon>Bacillota</taxon>
        <taxon>Bacilli</taxon>
        <taxon>Bacillales</taxon>
        <taxon>Paenibacillaceae</taxon>
        <taxon>Paenibacillus</taxon>
    </lineage>
</organism>
<reference evidence="2" key="1">
    <citation type="submission" date="2016-10" db="EMBL/GenBank/DDBJ databases">
        <authorList>
            <person name="Varghese N."/>
            <person name="Submissions S."/>
        </authorList>
    </citation>
    <scope>NUCLEOTIDE SEQUENCE [LARGE SCALE GENOMIC DNA]</scope>
    <source>
        <strain evidence="2">CGMCC 1.8946</strain>
    </source>
</reference>
<dbReference type="EMBL" id="FMTT01000067">
    <property type="protein sequence ID" value="SCW84786.1"/>
    <property type="molecule type" value="Genomic_DNA"/>
</dbReference>
<name>A0A1G4TTN6_9BACL</name>
<proteinExistence type="predicted"/>
<dbReference type="InterPro" id="IPR051094">
    <property type="entry name" value="Diverse_Catalytic_Enzymes"/>
</dbReference>
<evidence type="ECO:0008006" key="3">
    <source>
        <dbReference type="Google" id="ProtNLM"/>
    </source>
</evidence>
<keyword evidence="2" id="KW-1185">Reference proteome</keyword>
<dbReference type="PANTHER" id="PTHR35795">
    <property type="entry name" value="SLR1885 PROTEIN"/>
    <property type="match status" value="1"/>
</dbReference>
<sequence>MIRMAESLGIDLLEEEYRYHRIVHQKLSKDMAQNIFGCTNELVLNAVECHTTLKAQSSLLDKVLFVSDKISWELPGEHPYQEKMKEQINLSDLNGAVLIYLNHIWEQRDKLKLVHPWLIEAREELLAQSWR</sequence>
<dbReference type="AlphaFoldDB" id="A0A1G4TTN6"/>
<protein>
    <recommendedName>
        <fullName evidence="3">HD domain-containing protein</fullName>
    </recommendedName>
</protein>
<dbReference type="SUPFAM" id="SSF109604">
    <property type="entry name" value="HD-domain/PDEase-like"/>
    <property type="match status" value="1"/>
</dbReference>